<dbReference type="Proteomes" id="UP000000268">
    <property type="component" value="Chromosome"/>
</dbReference>
<organism evidence="2 3">
    <name type="scientific">Acaryochloris marina (strain MBIC 11017)</name>
    <dbReference type="NCBI Taxonomy" id="329726"/>
    <lineage>
        <taxon>Bacteria</taxon>
        <taxon>Bacillati</taxon>
        <taxon>Cyanobacteriota</taxon>
        <taxon>Cyanophyceae</taxon>
        <taxon>Acaryochloridales</taxon>
        <taxon>Acaryochloridaceae</taxon>
        <taxon>Acaryochloris</taxon>
    </lineage>
</organism>
<dbReference type="AlphaFoldDB" id="B0C2F8"/>
<accession>B0C2F8</accession>
<dbReference type="GO" id="GO:0009307">
    <property type="term" value="P:DNA restriction-modification system"/>
    <property type="evidence" value="ECO:0007669"/>
    <property type="project" value="UniProtKB-KW"/>
</dbReference>
<gene>
    <name evidence="2" type="ordered locus">AM1_4777</name>
</gene>
<dbReference type="GO" id="GO:0009035">
    <property type="term" value="F:type I site-specific deoxyribonuclease activity"/>
    <property type="evidence" value="ECO:0007669"/>
    <property type="project" value="UniProtKB-EC"/>
</dbReference>
<evidence type="ECO:0000313" key="2">
    <source>
        <dbReference type="EMBL" id="ABW29748.1"/>
    </source>
</evidence>
<dbReference type="InterPro" id="IPR007409">
    <property type="entry name" value="Restrct_endonuc_type1_HsdR_N"/>
</dbReference>
<dbReference type="KEGG" id="amr:AM1_4777"/>
<dbReference type="HOGENOM" id="CLU_083584_0_0_3"/>
<dbReference type="GO" id="GO:0003677">
    <property type="term" value="F:DNA binding"/>
    <property type="evidence" value="ECO:0007669"/>
    <property type="project" value="UniProtKB-KW"/>
</dbReference>
<evidence type="ECO:0000259" key="1">
    <source>
        <dbReference type="Pfam" id="PF04313"/>
    </source>
</evidence>
<dbReference type="Pfam" id="PF04313">
    <property type="entry name" value="HSDR_N"/>
    <property type="match status" value="1"/>
</dbReference>
<keyword evidence="3" id="KW-1185">Reference proteome</keyword>
<sequence>MVSQTNEKALENCIENALVQGAGYEKGSPADFDREFAIDTEKFWRFLETTQPNELAKVQDQPNWQRLILERFHRKAKKDGVLAVLKKGISINDADFTLLYSLPYNDANPAIRENFERNIFSVTRQVHYSESDPGLSLDMVLFVNGIALATMELKNPWSGQTVYHAKKQYCQDRDPKETLGNSSTVFSRHH</sequence>
<dbReference type="eggNOG" id="COG0610">
    <property type="taxonomic scope" value="Bacteria"/>
</dbReference>
<reference evidence="2 3" key="1">
    <citation type="journal article" date="2008" name="Proc. Natl. Acad. Sci. U.S.A.">
        <title>Niche adaptation and genome expansion in the chlorophyll d-producing cyanobacterium Acaryochloris marina.</title>
        <authorList>
            <person name="Swingley W.D."/>
            <person name="Chen M."/>
            <person name="Cheung P.C."/>
            <person name="Conrad A.L."/>
            <person name="Dejesa L.C."/>
            <person name="Hao J."/>
            <person name="Honchak B.M."/>
            <person name="Karbach L.E."/>
            <person name="Kurdoglu A."/>
            <person name="Lahiri S."/>
            <person name="Mastrian S.D."/>
            <person name="Miyashita H."/>
            <person name="Page L."/>
            <person name="Ramakrishna P."/>
            <person name="Satoh S."/>
            <person name="Sattley W.M."/>
            <person name="Shimada Y."/>
            <person name="Taylor H.L."/>
            <person name="Tomo T."/>
            <person name="Tsuchiya T."/>
            <person name="Wang Z.T."/>
            <person name="Raymond J."/>
            <person name="Mimuro M."/>
            <person name="Blankenship R.E."/>
            <person name="Touchman J.W."/>
        </authorList>
    </citation>
    <scope>NUCLEOTIDE SEQUENCE [LARGE SCALE GENOMIC DNA]</scope>
    <source>
        <strain evidence="3">MBIC 11017</strain>
    </source>
</reference>
<evidence type="ECO:0000313" key="3">
    <source>
        <dbReference type="Proteomes" id="UP000000268"/>
    </source>
</evidence>
<dbReference type="STRING" id="329726.AM1_4777"/>
<dbReference type="GO" id="GO:0005524">
    <property type="term" value="F:ATP binding"/>
    <property type="evidence" value="ECO:0007669"/>
    <property type="project" value="UniProtKB-KW"/>
</dbReference>
<feature type="domain" description="Restriction endonuclease type I HsdR N-terminal" evidence="1">
    <location>
        <begin position="5"/>
        <end position="176"/>
    </location>
</feature>
<dbReference type="Gene3D" id="3.90.1570.50">
    <property type="match status" value="1"/>
</dbReference>
<proteinExistence type="predicted"/>
<dbReference type="EMBL" id="CP000828">
    <property type="protein sequence ID" value="ABW29748.1"/>
    <property type="molecule type" value="Genomic_DNA"/>
</dbReference>
<dbReference type="RefSeq" id="WP_012165031.1">
    <property type="nucleotide sequence ID" value="NC_009925.1"/>
</dbReference>
<dbReference type="REBASE" id="16407">
    <property type="entry name" value="AmaMORF4786P"/>
</dbReference>
<protein>
    <submittedName>
        <fullName evidence="2">Type I restriction enzyme R protein, putative</fullName>
    </submittedName>
</protein>
<name>B0C2F8_ACAM1</name>